<name>A0A0D3IB41_EMIH1</name>
<reference evidence="2" key="2">
    <citation type="submission" date="2024-10" db="UniProtKB">
        <authorList>
            <consortium name="EnsemblProtists"/>
        </authorList>
    </citation>
    <scope>IDENTIFICATION</scope>
</reference>
<dbReference type="STRING" id="2903.R1DCB5"/>
<dbReference type="SMART" id="SM00311">
    <property type="entry name" value="PWI"/>
    <property type="match status" value="1"/>
</dbReference>
<dbReference type="InterPro" id="IPR002483">
    <property type="entry name" value="PWI_dom"/>
</dbReference>
<dbReference type="Pfam" id="PF01480">
    <property type="entry name" value="PWI"/>
    <property type="match status" value="1"/>
</dbReference>
<dbReference type="eggNOG" id="KOG2253">
    <property type="taxonomic scope" value="Eukaryota"/>
</dbReference>
<dbReference type="Proteomes" id="UP000013827">
    <property type="component" value="Unassembled WGS sequence"/>
</dbReference>
<evidence type="ECO:0000313" key="3">
    <source>
        <dbReference type="Proteomes" id="UP000013827"/>
    </source>
</evidence>
<dbReference type="PANTHER" id="PTHR18806">
    <property type="entry name" value="RBM25 PROTEIN"/>
    <property type="match status" value="1"/>
</dbReference>
<keyword evidence="3" id="KW-1185">Reference proteome</keyword>
<proteinExistence type="predicted"/>
<reference evidence="3" key="1">
    <citation type="journal article" date="2013" name="Nature">
        <title>Pan genome of the phytoplankton Emiliania underpins its global distribution.</title>
        <authorList>
            <person name="Read B.A."/>
            <person name="Kegel J."/>
            <person name="Klute M.J."/>
            <person name="Kuo A."/>
            <person name="Lefebvre S.C."/>
            <person name="Maumus F."/>
            <person name="Mayer C."/>
            <person name="Miller J."/>
            <person name="Monier A."/>
            <person name="Salamov A."/>
            <person name="Young J."/>
            <person name="Aguilar M."/>
            <person name="Claverie J.M."/>
            <person name="Frickenhaus S."/>
            <person name="Gonzalez K."/>
            <person name="Herman E.K."/>
            <person name="Lin Y.C."/>
            <person name="Napier J."/>
            <person name="Ogata H."/>
            <person name="Sarno A.F."/>
            <person name="Shmutz J."/>
            <person name="Schroeder D."/>
            <person name="de Vargas C."/>
            <person name="Verret F."/>
            <person name="von Dassow P."/>
            <person name="Valentin K."/>
            <person name="Van de Peer Y."/>
            <person name="Wheeler G."/>
            <person name="Dacks J.B."/>
            <person name="Delwiche C.F."/>
            <person name="Dyhrman S.T."/>
            <person name="Glockner G."/>
            <person name="John U."/>
            <person name="Richards T."/>
            <person name="Worden A.Z."/>
            <person name="Zhang X."/>
            <person name="Grigoriev I.V."/>
            <person name="Allen A.E."/>
            <person name="Bidle K."/>
            <person name="Borodovsky M."/>
            <person name="Bowler C."/>
            <person name="Brownlee C."/>
            <person name="Cock J.M."/>
            <person name="Elias M."/>
            <person name="Gladyshev V.N."/>
            <person name="Groth M."/>
            <person name="Guda C."/>
            <person name="Hadaegh A."/>
            <person name="Iglesias-Rodriguez M.D."/>
            <person name="Jenkins J."/>
            <person name="Jones B.M."/>
            <person name="Lawson T."/>
            <person name="Leese F."/>
            <person name="Lindquist E."/>
            <person name="Lobanov A."/>
            <person name="Lomsadze A."/>
            <person name="Malik S.B."/>
            <person name="Marsh M.E."/>
            <person name="Mackinder L."/>
            <person name="Mock T."/>
            <person name="Mueller-Roeber B."/>
            <person name="Pagarete A."/>
            <person name="Parker M."/>
            <person name="Probert I."/>
            <person name="Quesneville H."/>
            <person name="Raines C."/>
            <person name="Rensing S.A."/>
            <person name="Riano-Pachon D.M."/>
            <person name="Richier S."/>
            <person name="Rokitta S."/>
            <person name="Shiraiwa Y."/>
            <person name="Soanes D.M."/>
            <person name="van der Giezen M."/>
            <person name="Wahlund T.M."/>
            <person name="Williams B."/>
            <person name="Wilson W."/>
            <person name="Wolfe G."/>
            <person name="Wurch L.L."/>
        </authorList>
    </citation>
    <scope>NUCLEOTIDE SEQUENCE</scope>
</reference>
<dbReference type="KEGG" id="ehx:EMIHUDRAFT_258241"/>
<accession>A0A0D3IB41</accession>
<evidence type="ECO:0000313" key="2">
    <source>
        <dbReference type="EnsemblProtists" id="EOD08476"/>
    </source>
</evidence>
<dbReference type="EnsemblProtists" id="EOD08476">
    <property type="protein sequence ID" value="EOD08476"/>
    <property type="gene ID" value="EMIHUDRAFT_258241"/>
</dbReference>
<dbReference type="PaxDb" id="2903-EOD08476"/>
<dbReference type="PROSITE" id="PS51025">
    <property type="entry name" value="PWI"/>
    <property type="match status" value="1"/>
</dbReference>
<dbReference type="HOGENOM" id="CLU_133952_1_0_1"/>
<dbReference type="Gene3D" id="1.20.1390.10">
    <property type="entry name" value="PWI domain"/>
    <property type="match status" value="1"/>
</dbReference>
<dbReference type="GeneID" id="17254628"/>
<dbReference type="PANTHER" id="PTHR18806:SF4">
    <property type="entry name" value="RNA-BINDING PROTEIN 25"/>
    <property type="match status" value="1"/>
</dbReference>
<dbReference type="AlphaFoldDB" id="A0A0D3IB41"/>
<organism evidence="2 3">
    <name type="scientific">Emiliania huxleyi (strain CCMP1516)</name>
    <dbReference type="NCBI Taxonomy" id="280463"/>
    <lineage>
        <taxon>Eukaryota</taxon>
        <taxon>Haptista</taxon>
        <taxon>Haptophyta</taxon>
        <taxon>Prymnesiophyceae</taxon>
        <taxon>Isochrysidales</taxon>
        <taxon>Noelaerhabdaceae</taxon>
        <taxon>Emiliania</taxon>
    </lineage>
</organism>
<dbReference type="RefSeq" id="XP_005760905.1">
    <property type="nucleotide sequence ID" value="XM_005760848.1"/>
</dbReference>
<sequence length="68" mass="7667">VSKKMEEYLGEDEPTLVNFVLDKLAARTAAAEVEAEVAKVLDEEAEPFTVKLWRMLLFEIKRAKATPS</sequence>
<evidence type="ECO:0000259" key="1">
    <source>
        <dbReference type="PROSITE" id="PS51025"/>
    </source>
</evidence>
<dbReference type="InterPro" id="IPR052768">
    <property type="entry name" value="RBM25"/>
</dbReference>
<protein>
    <recommendedName>
        <fullName evidence="1">PWI domain-containing protein</fullName>
    </recommendedName>
</protein>
<feature type="domain" description="PWI" evidence="1">
    <location>
        <begin position="1"/>
        <end position="68"/>
    </location>
</feature>